<evidence type="ECO:0000313" key="12">
    <source>
        <dbReference type="Proteomes" id="UP000792457"/>
    </source>
</evidence>
<keyword evidence="2" id="KW-0808">Transferase</keyword>
<dbReference type="InterPro" id="IPR020635">
    <property type="entry name" value="Tyr_kinase_cat_dom"/>
</dbReference>
<dbReference type="Gene3D" id="3.30.200.20">
    <property type="entry name" value="Phosphorylase Kinase, domain 1"/>
    <property type="match status" value="1"/>
</dbReference>
<evidence type="ECO:0000256" key="7">
    <source>
        <dbReference type="ARBA" id="ARBA00023136"/>
    </source>
</evidence>
<dbReference type="GO" id="GO:0030182">
    <property type="term" value="P:neuron differentiation"/>
    <property type="evidence" value="ECO:0007669"/>
    <property type="project" value="UniProtKB-ARBA"/>
</dbReference>
<dbReference type="CDD" id="cd00063">
    <property type="entry name" value="FN3"/>
    <property type="match status" value="1"/>
</dbReference>
<dbReference type="GO" id="GO:0043235">
    <property type="term" value="C:receptor complex"/>
    <property type="evidence" value="ECO:0007669"/>
    <property type="project" value="TreeGrafter"/>
</dbReference>
<dbReference type="GO" id="GO:0007169">
    <property type="term" value="P:cell surface receptor protein tyrosine kinase signaling pathway"/>
    <property type="evidence" value="ECO:0007669"/>
    <property type="project" value="TreeGrafter"/>
</dbReference>
<dbReference type="PANTHER" id="PTHR24416">
    <property type="entry name" value="TYROSINE-PROTEIN KINASE RECEPTOR"/>
    <property type="match status" value="1"/>
</dbReference>
<dbReference type="Gene3D" id="1.10.510.10">
    <property type="entry name" value="Transferase(Phosphotransferase) domain 1"/>
    <property type="match status" value="1"/>
</dbReference>
<keyword evidence="8" id="KW-0829">Tyrosine-protein kinase</keyword>
<dbReference type="AlphaFoldDB" id="A0A8K0KAY2"/>
<dbReference type="InterPro" id="IPR011009">
    <property type="entry name" value="Kinase-like_dom_sf"/>
</dbReference>
<gene>
    <name evidence="11" type="ORF">J437_LFUL010216</name>
</gene>
<organism evidence="11 12">
    <name type="scientific">Ladona fulva</name>
    <name type="common">Scarce chaser dragonfly</name>
    <name type="synonym">Libellula fulva</name>
    <dbReference type="NCBI Taxonomy" id="123851"/>
    <lineage>
        <taxon>Eukaryota</taxon>
        <taxon>Metazoa</taxon>
        <taxon>Ecdysozoa</taxon>
        <taxon>Arthropoda</taxon>
        <taxon>Hexapoda</taxon>
        <taxon>Insecta</taxon>
        <taxon>Pterygota</taxon>
        <taxon>Palaeoptera</taxon>
        <taxon>Odonata</taxon>
        <taxon>Epiprocta</taxon>
        <taxon>Anisoptera</taxon>
        <taxon>Libelluloidea</taxon>
        <taxon>Libellulidae</taxon>
        <taxon>Ladona</taxon>
    </lineage>
</organism>
<keyword evidence="6" id="KW-0067">ATP-binding</keyword>
<keyword evidence="4" id="KW-0547">Nucleotide-binding</keyword>
<dbReference type="InterPro" id="IPR050122">
    <property type="entry name" value="RTK"/>
</dbReference>
<protein>
    <recommendedName>
        <fullName evidence="10">Protein kinase domain-containing protein</fullName>
    </recommendedName>
</protein>
<feature type="domain" description="Protein kinase" evidence="10">
    <location>
        <begin position="268"/>
        <end position="636"/>
    </location>
</feature>
<name>A0A8K0KAY2_LADFU</name>
<dbReference type="EMBL" id="KZ308484">
    <property type="protein sequence ID" value="KAG8230415.1"/>
    <property type="molecule type" value="Genomic_DNA"/>
</dbReference>
<sequence>MKPWIPETSVHFNWDLEEYTTNVTSENRVIPPPAFFVIEIMAENSSNWQILNKTTQKFLRVESLKPNIKLRLRVRAYDSNGLELDEMVKSPWITTLKVDMIPKPVHGVVVNNVTVQEKGSDVTPKLQAEITWKNEVPPTPENVTYEINPYNKNGNKYNMSVKWALPEYAVSSNGLINQYVKVFVSLMDSEHNITTILYNTSVPPEDGKIKATGDEANEAGEMLRGENEEVEPGKDSIRCGSERLHEADIKDGSIEEEPDEFEILLERLLIGEMLGEGAFGVVHKGYFNRNCVPRRPFLPEDLTYSDFSNWETVAVKMLREGASADEERQLIHEMETLKSLGYCSHPNVVSLIGCYTERMRNQEVDKIHYVSSDAFRKSRAETRPRLLVLVEYCALGDLQNFLKKVWMENGKSSSCQAEKDVKYINEITCKNLPNRPLRYADLDHSSVKEETDYENRNAGGGILMMNHTYGINSESLDDVEKSENVIEPNALTPANLLSYARQIVMGMEYLSGQKVVHRDLAARNILLCEDGRTVKISDFGMSRDIYLQNIYQKASLHEKLPIKWMALEALLHQVYSTQSDVWSFGVLLWEIVTLGGTPYPGISTSEIFELLQSGYRMEKPSNCSPELCVVDLFFFQ</sequence>
<evidence type="ECO:0000256" key="5">
    <source>
        <dbReference type="ARBA" id="ARBA00022777"/>
    </source>
</evidence>
<dbReference type="GO" id="GO:0005524">
    <property type="term" value="F:ATP binding"/>
    <property type="evidence" value="ECO:0007669"/>
    <property type="project" value="UniProtKB-KW"/>
</dbReference>
<proteinExistence type="predicted"/>
<dbReference type="GO" id="GO:0051130">
    <property type="term" value="P:positive regulation of cellular component organization"/>
    <property type="evidence" value="ECO:0007669"/>
    <property type="project" value="UniProtKB-ARBA"/>
</dbReference>
<evidence type="ECO:0000256" key="8">
    <source>
        <dbReference type="ARBA" id="ARBA00023137"/>
    </source>
</evidence>
<dbReference type="GO" id="GO:0048468">
    <property type="term" value="P:cell development"/>
    <property type="evidence" value="ECO:0007669"/>
    <property type="project" value="UniProtKB-ARBA"/>
</dbReference>
<dbReference type="SMART" id="SM00220">
    <property type="entry name" value="S_TKc"/>
    <property type="match status" value="1"/>
</dbReference>
<dbReference type="InterPro" id="IPR000719">
    <property type="entry name" value="Prot_kinase_dom"/>
</dbReference>
<evidence type="ECO:0000256" key="9">
    <source>
        <dbReference type="ARBA" id="ARBA00051243"/>
    </source>
</evidence>
<evidence type="ECO:0000256" key="6">
    <source>
        <dbReference type="ARBA" id="ARBA00022840"/>
    </source>
</evidence>
<comment type="catalytic activity">
    <reaction evidence="9">
        <text>L-tyrosyl-[protein] + ATP = O-phospho-L-tyrosyl-[protein] + ADP + H(+)</text>
        <dbReference type="Rhea" id="RHEA:10596"/>
        <dbReference type="Rhea" id="RHEA-COMP:10136"/>
        <dbReference type="Rhea" id="RHEA-COMP:20101"/>
        <dbReference type="ChEBI" id="CHEBI:15378"/>
        <dbReference type="ChEBI" id="CHEBI:30616"/>
        <dbReference type="ChEBI" id="CHEBI:46858"/>
        <dbReference type="ChEBI" id="CHEBI:61978"/>
        <dbReference type="ChEBI" id="CHEBI:456216"/>
        <dbReference type="EC" id="2.7.10.1"/>
    </reaction>
</comment>
<evidence type="ECO:0000256" key="2">
    <source>
        <dbReference type="ARBA" id="ARBA00022679"/>
    </source>
</evidence>
<reference evidence="11" key="1">
    <citation type="submission" date="2013-04" db="EMBL/GenBank/DDBJ databases">
        <authorList>
            <person name="Qu J."/>
            <person name="Murali S.C."/>
            <person name="Bandaranaike D."/>
            <person name="Bellair M."/>
            <person name="Blankenburg K."/>
            <person name="Chao H."/>
            <person name="Dinh H."/>
            <person name="Doddapaneni H."/>
            <person name="Downs B."/>
            <person name="Dugan-Rocha S."/>
            <person name="Elkadiri S."/>
            <person name="Gnanaolivu R.D."/>
            <person name="Hernandez B."/>
            <person name="Javaid M."/>
            <person name="Jayaseelan J.C."/>
            <person name="Lee S."/>
            <person name="Li M."/>
            <person name="Ming W."/>
            <person name="Munidasa M."/>
            <person name="Muniz J."/>
            <person name="Nguyen L."/>
            <person name="Ongeri F."/>
            <person name="Osuji N."/>
            <person name="Pu L.-L."/>
            <person name="Puazo M."/>
            <person name="Qu C."/>
            <person name="Quiroz J."/>
            <person name="Raj R."/>
            <person name="Weissenberger G."/>
            <person name="Xin Y."/>
            <person name="Zou X."/>
            <person name="Han Y."/>
            <person name="Richards S."/>
            <person name="Worley K."/>
            <person name="Muzny D."/>
            <person name="Gibbs R."/>
        </authorList>
    </citation>
    <scope>NUCLEOTIDE SEQUENCE</scope>
    <source>
        <strain evidence="11">Sampled in the wild</strain>
    </source>
</reference>
<dbReference type="PROSITE" id="PS50011">
    <property type="entry name" value="PROTEIN_KINASE_DOM"/>
    <property type="match status" value="1"/>
</dbReference>
<dbReference type="InterPro" id="IPR001245">
    <property type="entry name" value="Ser-Thr/Tyr_kinase_cat_dom"/>
</dbReference>
<keyword evidence="5" id="KW-0418">Kinase</keyword>
<evidence type="ECO:0000256" key="3">
    <source>
        <dbReference type="ARBA" id="ARBA00022737"/>
    </source>
</evidence>
<evidence type="ECO:0000256" key="4">
    <source>
        <dbReference type="ARBA" id="ARBA00022741"/>
    </source>
</evidence>
<dbReference type="GO" id="GO:0005886">
    <property type="term" value="C:plasma membrane"/>
    <property type="evidence" value="ECO:0007669"/>
    <property type="project" value="TreeGrafter"/>
</dbReference>
<dbReference type="Pfam" id="PF07714">
    <property type="entry name" value="PK_Tyr_Ser-Thr"/>
    <property type="match status" value="1"/>
</dbReference>
<dbReference type="PANTHER" id="PTHR24416:SF620">
    <property type="entry name" value="TYROSINE-PROTEIN KINASE RECEPTOR TORSO"/>
    <property type="match status" value="1"/>
</dbReference>
<dbReference type="InterPro" id="IPR003961">
    <property type="entry name" value="FN3_dom"/>
</dbReference>
<keyword evidence="3" id="KW-0677">Repeat</keyword>
<dbReference type="InterPro" id="IPR008266">
    <property type="entry name" value="Tyr_kinase_AS"/>
</dbReference>
<keyword evidence="12" id="KW-1185">Reference proteome</keyword>
<dbReference type="FunFam" id="1.10.510.10:FF:001512">
    <property type="entry name" value="Receptor tyrosine-protein kinase erbB-2"/>
    <property type="match status" value="1"/>
</dbReference>
<dbReference type="GO" id="GO:0004714">
    <property type="term" value="F:transmembrane receptor protein tyrosine kinase activity"/>
    <property type="evidence" value="ECO:0007669"/>
    <property type="project" value="UniProtKB-EC"/>
</dbReference>
<evidence type="ECO:0000313" key="11">
    <source>
        <dbReference type="EMBL" id="KAG8230415.1"/>
    </source>
</evidence>
<comment type="caution">
    <text evidence="11">The sequence shown here is derived from an EMBL/GenBank/DDBJ whole genome shotgun (WGS) entry which is preliminary data.</text>
</comment>
<keyword evidence="7" id="KW-0472">Membrane</keyword>
<dbReference type="GO" id="GO:0012505">
    <property type="term" value="C:endomembrane system"/>
    <property type="evidence" value="ECO:0007669"/>
    <property type="project" value="UniProtKB-SubCell"/>
</dbReference>
<evidence type="ECO:0000259" key="10">
    <source>
        <dbReference type="PROSITE" id="PS50011"/>
    </source>
</evidence>
<dbReference type="Proteomes" id="UP000792457">
    <property type="component" value="Unassembled WGS sequence"/>
</dbReference>
<dbReference type="SMART" id="SM00219">
    <property type="entry name" value="TyrKc"/>
    <property type="match status" value="1"/>
</dbReference>
<dbReference type="CDD" id="cd00192">
    <property type="entry name" value="PTKc"/>
    <property type="match status" value="1"/>
</dbReference>
<reference evidence="11" key="2">
    <citation type="submission" date="2017-10" db="EMBL/GenBank/DDBJ databases">
        <title>Ladona fulva Genome sequencing and assembly.</title>
        <authorList>
            <person name="Murali S."/>
            <person name="Richards S."/>
            <person name="Bandaranaike D."/>
            <person name="Bellair M."/>
            <person name="Blankenburg K."/>
            <person name="Chao H."/>
            <person name="Dinh H."/>
            <person name="Doddapaneni H."/>
            <person name="Dugan-Rocha S."/>
            <person name="Elkadiri S."/>
            <person name="Gnanaolivu R."/>
            <person name="Hernandez B."/>
            <person name="Skinner E."/>
            <person name="Javaid M."/>
            <person name="Lee S."/>
            <person name="Li M."/>
            <person name="Ming W."/>
            <person name="Munidasa M."/>
            <person name="Muniz J."/>
            <person name="Nguyen L."/>
            <person name="Hughes D."/>
            <person name="Osuji N."/>
            <person name="Pu L.-L."/>
            <person name="Puazo M."/>
            <person name="Qu C."/>
            <person name="Quiroz J."/>
            <person name="Raj R."/>
            <person name="Weissenberger G."/>
            <person name="Xin Y."/>
            <person name="Zou X."/>
            <person name="Han Y."/>
            <person name="Worley K."/>
            <person name="Muzny D."/>
            <person name="Gibbs R."/>
        </authorList>
    </citation>
    <scope>NUCLEOTIDE SEQUENCE</scope>
    <source>
        <strain evidence="11">Sampled in the wild</strain>
    </source>
</reference>
<dbReference type="OrthoDB" id="3256376at2759"/>
<dbReference type="SUPFAM" id="SSF56112">
    <property type="entry name" value="Protein kinase-like (PK-like)"/>
    <property type="match status" value="1"/>
</dbReference>
<comment type="subcellular location">
    <subcellularLocation>
        <location evidence="1">Endomembrane system</location>
    </subcellularLocation>
</comment>
<evidence type="ECO:0000256" key="1">
    <source>
        <dbReference type="ARBA" id="ARBA00004308"/>
    </source>
</evidence>
<accession>A0A8K0KAY2</accession>
<dbReference type="PROSITE" id="PS00109">
    <property type="entry name" value="PROTEIN_KINASE_TYR"/>
    <property type="match status" value="1"/>
</dbReference>
<dbReference type="GO" id="GO:0050793">
    <property type="term" value="P:regulation of developmental process"/>
    <property type="evidence" value="ECO:0007669"/>
    <property type="project" value="UniProtKB-ARBA"/>
</dbReference>